<keyword evidence="3" id="KW-1185">Reference proteome</keyword>
<evidence type="ECO:0000313" key="4">
    <source>
        <dbReference type="WBParaSite" id="ASIM_0001994901-mRNA-1"/>
    </source>
</evidence>
<proteinExistence type="predicted"/>
<name>A0A0M3KG37_ANISI</name>
<reference evidence="4" key="1">
    <citation type="submission" date="2017-02" db="UniProtKB">
        <authorList>
            <consortium name="WormBaseParasite"/>
        </authorList>
    </citation>
    <scope>IDENTIFICATION</scope>
</reference>
<accession>A0A0M3KG37</accession>
<evidence type="ECO:0000313" key="2">
    <source>
        <dbReference type="EMBL" id="VDK68932.1"/>
    </source>
</evidence>
<reference evidence="2 3" key="2">
    <citation type="submission" date="2018-11" db="EMBL/GenBank/DDBJ databases">
        <authorList>
            <consortium name="Pathogen Informatics"/>
        </authorList>
    </citation>
    <scope>NUCLEOTIDE SEQUENCE [LARGE SCALE GENOMIC DNA]</scope>
</reference>
<protein>
    <submittedName>
        <fullName evidence="4">RxLR effector protein</fullName>
    </submittedName>
</protein>
<dbReference type="AlphaFoldDB" id="A0A0M3KG37"/>
<evidence type="ECO:0000256" key="1">
    <source>
        <dbReference type="SAM" id="SignalP"/>
    </source>
</evidence>
<organism evidence="4">
    <name type="scientific">Anisakis simplex</name>
    <name type="common">Herring worm</name>
    <dbReference type="NCBI Taxonomy" id="6269"/>
    <lineage>
        <taxon>Eukaryota</taxon>
        <taxon>Metazoa</taxon>
        <taxon>Ecdysozoa</taxon>
        <taxon>Nematoda</taxon>
        <taxon>Chromadorea</taxon>
        <taxon>Rhabditida</taxon>
        <taxon>Spirurina</taxon>
        <taxon>Ascaridomorpha</taxon>
        <taxon>Ascaridoidea</taxon>
        <taxon>Anisakidae</taxon>
        <taxon>Anisakis</taxon>
        <taxon>Anisakis simplex complex</taxon>
    </lineage>
</organism>
<dbReference type="EMBL" id="UYRR01037064">
    <property type="protein sequence ID" value="VDK68932.1"/>
    <property type="molecule type" value="Genomic_DNA"/>
</dbReference>
<gene>
    <name evidence="2" type="ORF">ASIM_LOCUS19335</name>
</gene>
<sequence length="91" mass="10162">MMNRTLLVTVLISSYLICRVCTGKPISNVRPTGNDESVKDFDLADALKPGRFEEKKKIELPKVSGVEDSGSLNLEDVLTDEQKSNMRFEEA</sequence>
<feature type="chain" id="PRO_5043121439" evidence="1">
    <location>
        <begin position="24"/>
        <end position="91"/>
    </location>
</feature>
<dbReference type="Proteomes" id="UP000267096">
    <property type="component" value="Unassembled WGS sequence"/>
</dbReference>
<dbReference type="WBParaSite" id="ASIM_0001994901-mRNA-1">
    <property type="protein sequence ID" value="ASIM_0001994901-mRNA-1"/>
    <property type="gene ID" value="ASIM_0001994901"/>
</dbReference>
<feature type="signal peptide" evidence="1">
    <location>
        <begin position="1"/>
        <end position="23"/>
    </location>
</feature>
<evidence type="ECO:0000313" key="3">
    <source>
        <dbReference type="Proteomes" id="UP000267096"/>
    </source>
</evidence>
<keyword evidence="1" id="KW-0732">Signal</keyword>